<dbReference type="InterPro" id="IPR027785">
    <property type="entry name" value="UvrD-like_helicase_C"/>
</dbReference>
<evidence type="ECO:0000256" key="3">
    <source>
        <dbReference type="ARBA" id="ARBA00022806"/>
    </source>
</evidence>
<dbReference type="GO" id="GO:0005829">
    <property type="term" value="C:cytosol"/>
    <property type="evidence" value="ECO:0007669"/>
    <property type="project" value="TreeGrafter"/>
</dbReference>
<evidence type="ECO:0000313" key="10">
    <source>
        <dbReference type="Proteomes" id="UP000515981"/>
    </source>
</evidence>
<dbReference type="GO" id="GO:0030246">
    <property type="term" value="F:carbohydrate binding"/>
    <property type="evidence" value="ECO:0007669"/>
    <property type="project" value="InterPro"/>
</dbReference>
<dbReference type="GO" id="GO:0003677">
    <property type="term" value="F:DNA binding"/>
    <property type="evidence" value="ECO:0007669"/>
    <property type="project" value="InterPro"/>
</dbReference>
<keyword evidence="5" id="KW-0175">Coiled coil</keyword>
<dbReference type="Gene3D" id="1.10.10.160">
    <property type="match status" value="1"/>
</dbReference>
<organism evidence="9 10">
    <name type="scientific">Simiaoa sunii</name>
    <dbReference type="NCBI Taxonomy" id="2763672"/>
    <lineage>
        <taxon>Bacteria</taxon>
        <taxon>Bacillati</taxon>
        <taxon>Bacillota</taxon>
        <taxon>Clostridia</taxon>
        <taxon>Lachnospirales</taxon>
        <taxon>Lachnospiraceae</taxon>
        <taxon>Simiaoa</taxon>
    </lineage>
</organism>
<evidence type="ECO:0000256" key="4">
    <source>
        <dbReference type="ARBA" id="ARBA00022840"/>
    </source>
</evidence>
<keyword evidence="3" id="KW-0347">Helicase</keyword>
<keyword evidence="2" id="KW-0378">Hydrolase</keyword>
<dbReference type="AlphaFoldDB" id="A0A7G9FY13"/>
<reference evidence="9 10" key="1">
    <citation type="submission" date="2020-08" db="EMBL/GenBank/DDBJ databases">
        <authorList>
            <person name="Liu C."/>
            <person name="Sun Q."/>
        </authorList>
    </citation>
    <scope>NUCLEOTIDE SEQUENCE [LARGE SCALE GENOMIC DNA]</scope>
    <source>
        <strain evidence="9 10">NSJ-8</strain>
    </source>
</reference>
<feature type="compositionally biased region" description="Polar residues" evidence="6">
    <location>
        <begin position="754"/>
        <end position="763"/>
    </location>
</feature>
<dbReference type="Gene3D" id="2.60.40.1760">
    <property type="entry name" value="glycosyl hydrolase (family 31)"/>
    <property type="match status" value="1"/>
</dbReference>
<gene>
    <name evidence="9" type="ORF">H9Q77_04860</name>
</gene>
<dbReference type="SUPFAM" id="SSF74650">
    <property type="entry name" value="Galactose mutarotase-like"/>
    <property type="match status" value="1"/>
</dbReference>
<dbReference type="Gene3D" id="3.40.50.300">
    <property type="entry name" value="P-loop containing nucleotide triphosphate hydrolases"/>
    <property type="match status" value="3"/>
</dbReference>
<dbReference type="GO" id="GO:0005524">
    <property type="term" value="F:ATP binding"/>
    <property type="evidence" value="ECO:0007669"/>
    <property type="project" value="UniProtKB-KW"/>
</dbReference>
<dbReference type="RefSeq" id="WP_249326681.1">
    <property type="nucleotide sequence ID" value="NZ_CP060633.1"/>
</dbReference>
<feature type="coiled-coil region" evidence="5">
    <location>
        <begin position="20"/>
        <end position="54"/>
    </location>
</feature>
<dbReference type="InterPro" id="IPR000212">
    <property type="entry name" value="DNA_helicase_UvrD/REP"/>
</dbReference>
<keyword evidence="10" id="KW-1185">Reference proteome</keyword>
<dbReference type="SUPFAM" id="SSF52540">
    <property type="entry name" value="P-loop containing nucleoside triphosphate hydrolases"/>
    <property type="match status" value="1"/>
</dbReference>
<evidence type="ECO:0000256" key="1">
    <source>
        <dbReference type="ARBA" id="ARBA00022741"/>
    </source>
</evidence>
<feature type="domain" description="UvrD-like helicase ATP-binding" evidence="7">
    <location>
        <begin position="198"/>
        <end position="498"/>
    </location>
</feature>
<evidence type="ECO:0000259" key="7">
    <source>
        <dbReference type="Pfam" id="PF00580"/>
    </source>
</evidence>
<evidence type="ECO:0000259" key="8">
    <source>
        <dbReference type="Pfam" id="PF13538"/>
    </source>
</evidence>
<evidence type="ECO:0000313" key="9">
    <source>
        <dbReference type="EMBL" id="QNM03445.1"/>
    </source>
</evidence>
<proteinExistence type="predicted"/>
<dbReference type="GO" id="GO:0000725">
    <property type="term" value="P:recombinational repair"/>
    <property type="evidence" value="ECO:0007669"/>
    <property type="project" value="TreeGrafter"/>
</dbReference>
<sequence>MSSLPGITRQDEEKRLQHTLEIAQRKVDANRQSVQALAEELHAMQEEFDENDKEAQTLWHNADARFKFVNQDLRRAEQARKKPYFGRIDFRDKKLKKDEVYYIGRSVIADNPAEPEVIDWRAPIASVYYDAALGDVSYSVKGEGKYDITLSRKRTYEIENDELKDFYDSDVVANDELLTKYLARNKKAVLGEIIATIQQEQNEVIRKKPQHNMIVQGAAGSGKTTVAMHRISYILYNYEQEFAPEDFYIVGSNQVLLNYITGVLPELNVYGVSQMTMEQLFVRLLYEDWDKSWQIKPVVKGVTPAVKGTLVWFKELENFCLRYEYRAIPREDVVIEKTGKVLLDRATIARLLKETKDLSRADKISRLTDYLMARLENELSGKYYSYTQSEKQKLKHYYETYFGKREWKGSVAELYEQFLKEEQEKDFTVEVPEGGYDVYDLAAMAYLYKRLKEDTVIREAGHVVIDEAQDFGMMAYASLKYCLSKCTYTIMGDVAQNISDRYGLNDWTELRKLMLPGEFDYFGILQKSYRNTVEISEFATDILYHGSFPVYPVEPIIRHGEPVTVKKCVDFTEQVTQAEQIIKAWQSKGLDTIAVVCIDEAEAEKVTAALQGSVDLNTGGAGKWEIGEGVMVLPLKYTKGLEFDAVLIFNASEEDYPVEDGYVKQLYVAATRALHELTVLYRGKLTGLIADPVSPEQKQRMRLAADAQKKPVKTVVKQAEPEKTKEEIYRQRAQEAEKERVARERYGPKKIIVTRNSQGTTDGVTPKKAGKSGGPESRRTGQPSPAKVYGAENGNAGRATGRQEPRMVENNGEYGDMPDAKTLMSAGHSRIDCAVRMVMKGKGYVDLLSSYGTLRITPLAVDLFRICFAKGQCREFPKAAVTAAGDLRCTVRENPSLVEITAGYAQIRVDKKTGALTFLNTQGKILLTERSREPRQLGEKKNWSFFEWKKDEALIAGGIGAPKPLKIGNSAAYFSYGRADDRYPGLASSKGYEMIFPAGSRVLCCNIAMYGTYISMEETDIIDYYLRAK</sequence>
<evidence type="ECO:0000256" key="6">
    <source>
        <dbReference type="SAM" id="MobiDB-lite"/>
    </source>
</evidence>
<protein>
    <submittedName>
        <fullName evidence="9">AAA family ATPase</fullName>
    </submittedName>
</protein>
<accession>A0A7G9FY13</accession>
<feature type="domain" description="UvrD-like helicase C-terminal" evidence="8">
    <location>
        <begin position="639"/>
        <end position="679"/>
    </location>
</feature>
<dbReference type="InterPro" id="IPR014016">
    <property type="entry name" value="UvrD-like_ATP-bd"/>
</dbReference>
<dbReference type="KEGG" id="ssun:H9Q77_04860"/>
<dbReference type="GO" id="GO:0043138">
    <property type="term" value="F:3'-5' DNA helicase activity"/>
    <property type="evidence" value="ECO:0007669"/>
    <property type="project" value="TreeGrafter"/>
</dbReference>
<evidence type="ECO:0000256" key="5">
    <source>
        <dbReference type="SAM" id="Coils"/>
    </source>
</evidence>
<keyword evidence="4" id="KW-0067">ATP-binding</keyword>
<dbReference type="Pfam" id="PF13538">
    <property type="entry name" value="UvrD_C_2"/>
    <property type="match status" value="1"/>
</dbReference>
<dbReference type="GO" id="GO:0016787">
    <property type="term" value="F:hydrolase activity"/>
    <property type="evidence" value="ECO:0007669"/>
    <property type="project" value="UniProtKB-KW"/>
</dbReference>
<dbReference type="InterPro" id="IPR011013">
    <property type="entry name" value="Gal_mutarotase_sf_dom"/>
</dbReference>
<dbReference type="EMBL" id="CP060633">
    <property type="protein sequence ID" value="QNM03445.1"/>
    <property type="molecule type" value="Genomic_DNA"/>
</dbReference>
<dbReference type="InterPro" id="IPR013986">
    <property type="entry name" value="DExx_box_DNA_helicase_dom_sf"/>
</dbReference>
<dbReference type="PANTHER" id="PTHR11070:SF17">
    <property type="entry name" value="DNA HELICASE IV"/>
    <property type="match status" value="1"/>
</dbReference>
<dbReference type="Pfam" id="PF00580">
    <property type="entry name" value="UvrD-helicase"/>
    <property type="match status" value="1"/>
</dbReference>
<keyword evidence="1" id="KW-0547">Nucleotide-binding</keyword>
<dbReference type="Proteomes" id="UP000515981">
    <property type="component" value="Chromosome"/>
</dbReference>
<name>A0A7G9FY13_9FIRM</name>
<dbReference type="GO" id="GO:0005975">
    <property type="term" value="P:carbohydrate metabolic process"/>
    <property type="evidence" value="ECO:0007669"/>
    <property type="project" value="InterPro"/>
</dbReference>
<dbReference type="PANTHER" id="PTHR11070">
    <property type="entry name" value="UVRD / RECB / PCRA DNA HELICASE FAMILY MEMBER"/>
    <property type="match status" value="1"/>
</dbReference>
<dbReference type="InterPro" id="IPR027417">
    <property type="entry name" value="P-loop_NTPase"/>
</dbReference>
<evidence type="ECO:0000256" key="2">
    <source>
        <dbReference type="ARBA" id="ARBA00022801"/>
    </source>
</evidence>
<feature type="region of interest" description="Disordered" evidence="6">
    <location>
        <begin position="752"/>
        <end position="803"/>
    </location>
</feature>